<dbReference type="Proteomes" id="UP000310108">
    <property type="component" value="Unassembled WGS sequence"/>
</dbReference>
<dbReference type="Gene3D" id="3.50.50.60">
    <property type="entry name" value="FAD/NAD(P)-binding domain"/>
    <property type="match status" value="1"/>
</dbReference>
<dbReference type="SUPFAM" id="SSF51905">
    <property type="entry name" value="FAD/NAD(P)-binding domain"/>
    <property type="match status" value="1"/>
</dbReference>
<keyword evidence="2" id="KW-1185">Reference proteome</keyword>
<gene>
    <name evidence="1" type="ORF">CTA1_6019</name>
</gene>
<dbReference type="OrthoDB" id="4114509at2759"/>
<protein>
    <submittedName>
        <fullName evidence="1">Uncharacterized protein</fullName>
    </submittedName>
</protein>
<dbReference type="InterPro" id="IPR036188">
    <property type="entry name" value="FAD/NAD-bd_sf"/>
</dbReference>
<name>A0A4U6XEE7_9PEZI</name>
<dbReference type="EMBL" id="PJEX01000165">
    <property type="protein sequence ID" value="TKW53854.1"/>
    <property type="molecule type" value="Genomic_DNA"/>
</dbReference>
<comment type="caution">
    <text evidence="1">The sequence shown here is derived from an EMBL/GenBank/DDBJ whole genome shotgun (WGS) entry which is preliminary data.</text>
</comment>
<reference evidence="1 2" key="1">
    <citation type="journal article" date="2019" name="PLoS ONE">
        <title>Comparative genome analysis indicates high evolutionary potential of pathogenicity genes in Colletotrichum tanaceti.</title>
        <authorList>
            <person name="Lelwala R.V."/>
            <person name="Korhonen P.K."/>
            <person name="Young N.D."/>
            <person name="Scott J.B."/>
            <person name="Ades P.A."/>
            <person name="Gasser R.B."/>
            <person name="Taylor P.W.J."/>
        </authorList>
    </citation>
    <scope>NUCLEOTIDE SEQUENCE [LARGE SCALE GENOMIC DNA]</scope>
    <source>
        <strain evidence="1">BRIP57314</strain>
    </source>
</reference>
<dbReference type="STRING" id="1306861.A0A4U6XEE7"/>
<organism evidence="1 2">
    <name type="scientific">Colletotrichum tanaceti</name>
    <dbReference type="NCBI Taxonomy" id="1306861"/>
    <lineage>
        <taxon>Eukaryota</taxon>
        <taxon>Fungi</taxon>
        <taxon>Dikarya</taxon>
        <taxon>Ascomycota</taxon>
        <taxon>Pezizomycotina</taxon>
        <taxon>Sordariomycetes</taxon>
        <taxon>Hypocreomycetidae</taxon>
        <taxon>Glomerellales</taxon>
        <taxon>Glomerellaceae</taxon>
        <taxon>Colletotrichum</taxon>
        <taxon>Colletotrichum destructivum species complex</taxon>
    </lineage>
</organism>
<dbReference type="AlphaFoldDB" id="A0A4U6XEE7"/>
<accession>A0A4U6XEE7</accession>
<proteinExistence type="predicted"/>
<evidence type="ECO:0000313" key="1">
    <source>
        <dbReference type="EMBL" id="TKW53854.1"/>
    </source>
</evidence>
<sequence>MYKALNSSQKASLNCNYSETSTHSTIAQQPLSVIPKMTETINPDYLVIGAGAMGMAFVDTLLADTQKTVAIVDRYDHPGGHWTIGYPFVRLHQPAALYGVNSKHLGQGNIDKVGWNKGLLELSSRDEICAYYDKVLHQTFLPSGRVTYYPKHEYTGGREFRSIFTGKPFQVGEKTRIVDATCVKVTVPAMLKPAYEVAHDVLLVTPNDLPKAQRPHANYTVVGAGKTGIDVCLWLLAHDVDPDRITWVVPRDSFFLNRDYLQPGPQFADKARGVVVASAAAIQAASSVDDLLERFVACGHLLRLDENVWPTMYHCATISSAELEQLRRIKNVVRKGRILRVGRDEVLLQHGKYAPHPDTLYVNCSVNGLPKLPGTPVFQHDKISLQSVRHCQPVFSAAFIAHVEATYADDLTKNKLCRPIENPEESADVALTYLQSFLNGLYWMSHPEITSWLPQSRLDLVQVMLPPPPEDQGAAQAMLEGFKSNMEAAVAKLRLLLKDSPQGEAAAKFEALYVS</sequence>
<evidence type="ECO:0000313" key="2">
    <source>
        <dbReference type="Proteomes" id="UP000310108"/>
    </source>
</evidence>